<comment type="caution">
    <text evidence="5">The sequence shown here is derived from an EMBL/GenBank/DDBJ whole genome shotgun (WGS) entry which is preliminary data.</text>
</comment>
<accession>A0A1R2BFE6</accession>
<proteinExistence type="predicted"/>
<evidence type="ECO:0000313" key="5">
    <source>
        <dbReference type="EMBL" id="OMJ75493.1"/>
    </source>
</evidence>
<dbReference type="GO" id="GO:0005737">
    <property type="term" value="C:cytoplasm"/>
    <property type="evidence" value="ECO:0007669"/>
    <property type="project" value="UniProtKB-SubCell"/>
</dbReference>
<dbReference type="EMBL" id="MPUH01000687">
    <property type="protein sequence ID" value="OMJ75493.1"/>
    <property type="molecule type" value="Genomic_DNA"/>
</dbReference>
<comment type="subcellular location">
    <subcellularLocation>
        <location evidence="1">Cytoplasm</location>
    </subcellularLocation>
</comment>
<feature type="coiled-coil region" evidence="3">
    <location>
        <begin position="193"/>
        <end position="220"/>
    </location>
</feature>
<dbReference type="GO" id="GO:0005869">
    <property type="term" value="C:dynactin complex"/>
    <property type="evidence" value="ECO:0007669"/>
    <property type="project" value="InterPro"/>
</dbReference>
<reference evidence="5 6" key="1">
    <citation type="submission" date="2016-11" db="EMBL/GenBank/DDBJ databases">
        <title>The macronuclear genome of Stentor coeruleus: a giant cell with tiny introns.</title>
        <authorList>
            <person name="Slabodnick M."/>
            <person name="Ruby J.G."/>
            <person name="Reiff S.B."/>
            <person name="Swart E.C."/>
            <person name="Gosai S."/>
            <person name="Prabakaran S."/>
            <person name="Witkowska E."/>
            <person name="Larue G.E."/>
            <person name="Fisher S."/>
            <person name="Freeman R.M."/>
            <person name="Gunawardena J."/>
            <person name="Chu W."/>
            <person name="Stover N.A."/>
            <person name="Gregory B.D."/>
            <person name="Nowacki M."/>
            <person name="Derisi J."/>
            <person name="Roy S.W."/>
            <person name="Marshall W.F."/>
            <person name="Sood P."/>
        </authorList>
    </citation>
    <scope>NUCLEOTIDE SEQUENCE [LARGE SCALE GENOMIC DNA]</scope>
    <source>
        <strain evidence="5">WM001</strain>
    </source>
</reference>
<evidence type="ECO:0000256" key="4">
    <source>
        <dbReference type="SAM" id="MobiDB-lite"/>
    </source>
</evidence>
<evidence type="ECO:0000313" key="6">
    <source>
        <dbReference type="Proteomes" id="UP000187209"/>
    </source>
</evidence>
<dbReference type="AlphaFoldDB" id="A0A1R2BFE6"/>
<feature type="region of interest" description="Disordered" evidence="4">
    <location>
        <begin position="1"/>
        <end position="26"/>
    </location>
</feature>
<sequence length="314" mass="36099">MSELIILESDTTTPIKENPPKDNPQEPLFYIPLSKGRDKLTIKQRLTLLKQELEELEQEVVSEIDPQPFQINHSYMNEMNSMTKYAEDIIRGQGIEIEGDLGIESNVTRNIGKALVGVLPESENSTYILNTSLPEEVCEVGDRHVSSVAGISTRISKLEEILGIWNADYGYYNIQQALGHIKKRMSHMNPKKLEAINKQAEELNAEMDMIKDQLVTLQTSSVEQKAIDTMYPLVDVCDEIGPVLPEVIERLEAIKRVHDEGSRFNERVNEIKERQKRIEEKLQNFKFDDLITQFEQFKKSVENEFNKMEKAMTK</sequence>
<protein>
    <submittedName>
        <fullName evidence="5">Uncharacterized protein</fullName>
    </submittedName>
</protein>
<gene>
    <name evidence="5" type="ORF">SteCoe_25342</name>
</gene>
<name>A0A1R2BFE6_9CILI</name>
<dbReference type="Proteomes" id="UP000187209">
    <property type="component" value="Unassembled WGS sequence"/>
</dbReference>
<dbReference type="InterPro" id="IPR028133">
    <property type="entry name" value="Dynamitin"/>
</dbReference>
<dbReference type="Pfam" id="PF04912">
    <property type="entry name" value="Dynamitin"/>
    <property type="match status" value="1"/>
</dbReference>
<evidence type="ECO:0000256" key="1">
    <source>
        <dbReference type="ARBA" id="ARBA00004496"/>
    </source>
</evidence>
<evidence type="ECO:0000256" key="3">
    <source>
        <dbReference type="SAM" id="Coils"/>
    </source>
</evidence>
<keyword evidence="6" id="KW-1185">Reference proteome</keyword>
<dbReference type="PANTHER" id="PTHR15346">
    <property type="entry name" value="DYNACTIN SUBUNIT"/>
    <property type="match status" value="1"/>
</dbReference>
<keyword evidence="3" id="KW-0175">Coiled coil</keyword>
<dbReference type="OrthoDB" id="4977at2759"/>
<evidence type="ECO:0000256" key="2">
    <source>
        <dbReference type="ARBA" id="ARBA00022490"/>
    </source>
</evidence>
<dbReference type="GO" id="GO:0007017">
    <property type="term" value="P:microtubule-based process"/>
    <property type="evidence" value="ECO:0007669"/>
    <property type="project" value="InterPro"/>
</dbReference>
<keyword evidence="2" id="KW-0963">Cytoplasm</keyword>
<organism evidence="5 6">
    <name type="scientific">Stentor coeruleus</name>
    <dbReference type="NCBI Taxonomy" id="5963"/>
    <lineage>
        <taxon>Eukaryota</taxon>
        <taxon>Sar</taxon>
        <taxon>Alveolata</taxon>
        <taxon>Ciliophora</taxon>
        <taxon>Postciliodesmatophora</taxon>
        <taxon>Heterotrichea</taxon>
        <taxon>Heterotrichida</taxon>
        <taxon>Stentoridae</taxon>
        <taxon>Stentor</taxon>
    </lineage>
</organism>